<comment type="function">
    <text evidence="1">VSG forms a coat on the surface of the parasite. The trypanosome evades the immune response of the host by expressing a series of antigenically distinct VSGs from an estimated 1000 VSG genes.</text>
</comment>
<evidence type="ECO:0000256" key="8">
    <source>
        <dbReference type="SAM" id="MobiDB-lite"/>
    </source>
</evidence>
<dbReference type="GO" id="GO:0005886">
    <property type="term" value="C:plasma membrane"/>
    <property type="evidence" value="ECO:0007669"/>
    <property type="project" value="UniProtKB-SubCell"/>
</dbReference>
<feature type="non-terminal residue" evidence="9">
    <location>
        <position position="1"/>
    </location>
</feature>
<evidence type="ECO:0000256" key="5">
    <source>
        <dbReference type="ARBA" id="ARBA00023136"/>
    </source>
</evidence>
<dbReference type="SUPFAM" id="SSF118251">
    <property type="entry name" value="Variant surface glycoprotein MITAT 1.2, VSG 221, C-terminal domain"/>
    <property type="match status" value="1"/>
</dbReference>
<evidence type="ECO:0000256" key="4">
    <source>
        <dbReference type="ARBA" id="ARBA00022622"/>
    </source>
</evidence>
<accession>M4SVZ2</accession>
<sequence length="274" mass="29097">VASKDAAYCHVAGQTTKSNANRAFTIEKISVTARTEPRTAAATAPQQGQTDCPKPAADHTAGIITAQQTAAAICTAARSQIVNERTIKETDSSGLRNDATAKKAALLLHDLKAATTEKDPSKRTQLEEKAMLALLGPASSDVKTVYLEPLGQTKTTIHLGTEEAKSHVEQLVEGTDHGTALAFFVAKSEASRQATPITPAPIAELPSCQNKKKYDCGKEDKCEWKGSEEKGKCETKGGEKEEVKAENDGKTTNTTGADSAVIKAYLLLAFVLLE</sequence>
<protein>
    <submittedName>
        <fullName evidence="9">Variant surface glycoprotein 2181</fullName>
    </submittedName>
</protein>
<reference evidence="9" key="2">
    <citation type="journal article" date="2014" name="Mol. Biochem. Parasitol.">
        <title>Capturing the variant surface glycoprotein repertoire (the VSGnome) of Trypanosoma brucei Lister 427.</title>
        <authorList>
            <person name="Cross G.A."/>
            <person name="Kim H.S."/>
            <person name="Wickstead B."/>
        </authorList>
    </citation>
    <scope>NUCLEOTIDE SEQUENCE</scope>
    <source>
        <strain evidence="9">Lister 427</strain>
    </source>
</reference>
<name>M4SVZ2_9TRYP</name>
<keyword evidence="7" id="KW-0449">Lipoprotein</keyword>
<organism evidence="9">
    <name type="scientific">Trypanosoma brucei</name>
    <dbReference type="NCBI Taxonomy" id="5691"/>
    <lineage>
        <taxon>Eukaryota</taxon>
        <taxon>Discoba</taxon>
        <taxon>Euglenozoa</taxon>
        <taxon>Kinetoplastea</taxon>
        <taxon>Metakinetoplastina</taxon>
        <taxon>Trypanosomatida</taxon>
        <taxon>Trypanosomatidae</taxon>
        <taxon>Trypanosoma</taxon>
    </lineage>
</organism>
<feature type="compositionally biased region" description="Basic and acidic residues" evidence="8">
    <location>
        <begin position="227"/>
        <end position="249"/>
    </location>
</feature>
<keyword evidence="4" id="KW-0336">GPI-anchor</keyword>
<proteinExistence type="predicted"/>
<evidence type="ECO:0000256" key="6">
    <source>
        <dbReference type="ARBA" id="ARBA00023180"/>
    </source>
</evidence>
<feature type="region of interest" description="Disordered" evidence="8">
    <location>
        <begin position="227"/>
        <end position="255"/>
    </location>
</feature>
<evidence type="ECO:0000256" key="2">
    <source>
        <dbReference type="ARBA" id="ARBA00004609"/>
    </source>
</evidence>
<keyword evidence="3" id="KW-1003">Cell membrane</keyword>
<dbReference type="GO" id="GO:0098552">
    <property type="term" value="C:side of membrane"/>
    <property type="evidence" value="ECO:0007669"/>
    <property type="project" value="UniProtKB-KW"/>
</dbReference>
<comment type="subcellular location">
    <subcellularLocation>
        <location evidence="2">Cell membrane</location>
        <topology evidence="2">Lipid-anchor</topology>
        <topology evidence="2">GPI-anchor</topology>
    </subcellularLocation>
</comment>
<reference evidence="9" key="1">
    <citation type="submission" date="2013-02" db="EMBL/GenBank/DDBJ databases">
        <authorList>
            <person name="Cross G.A.M."/>
            <person name="Kim H.-S."/>
            <person name="Wickstead B."/>
        </authorList>
    </citation>
    <scope>NUCLEOTIDE SEQUENCE</scope>
    <source>
        <strain evidence="9">Lister 427</strain>
    </source>
</reference>
<evidence type="ECO:0000256" key="1">
    <source>
        <dbReference type="ARBA" id="ARBA00002523"/>
    </source>
</evidence>
<dbReference type="InterPro" id="IPR027446">
    <property type="entry name" value="VSG_C_dom_sf"/>
</dbReference>
<evidence type="ECO:0000256" key="3">
    <source>
        <dbReference type="ARBA" id="ARBA00022475"/>
    </source>
</evidence>
<dbReference type="AlphaFoldDB" id="M4SVZ2"/>
<keyword evidence="6" id="KW-0325">Glycoprotein</keyword>
<evidence type="ECO:0000256" key="7">
    <source>
        <dbReference type="ARBA" id="ARBA00023288"/>
    </source>
</evidence>
<evidence type="ECO:0000313" key="9">
    <source>
        <dbReference type="EMBL" id="AGH58912.1"/>
    </source>
</evidence>
<keyword evidence="5" id="KW-0472">Membrane</keyword>
<dbReference type="EMBL" id="KC611481">
    <property type="protein sequence ID" value="AGH58912.1"/>
    <property type="molecule type" value="Genomic_DNA"/>
</dbReference>